<dbReference type="PANTHER" id="PTHR43708:SF8">
    <property type="entry name" value="OXIDOREDUCTASE"/>
    <property type="match status" value="1"/>
</dbReference>
<sequence>MKNLKFAVFGTGFWSFYQLSGWQELKGVEPIALYNRTRSRAEEIARTFNVPHVYDDPEELLQKHAAELAFIDIITDVDTHALFTQKAVEYGLPVICQKPMAPTLETARQMVAACKNAGVKFYIHENFRWQAPIRKVKSILKSGVLGKVFRARVTFISAFPVFQNQPFLAELEEFILTDIGSHILDICRFLFGEAQSLYCQINRVNPSIKGEDVANVLLRMQNGISCFAEMSYASILEKEAFPQTLVQVEGELGSLVLSHDFQIKVTTRQGTTAYSAEPKMYSWVDPAYAVVHSSIVDCNRNILEDLRDNTTAETTGEDNFETVRLVHAAYESARQNKVINF</sequence>
<dbReference type="SUPFAM" id="SSF51735">
    <property type="entry name" value="NAD(P)-binding Rossmann-fold domains"/>
    <property type="match status" value="1"/>
</dbReference>
<dbReference type="Gene3D" id="3.40.50.720">
    <property type="entry name" value="NAD(P)-binding Rossmann-like Domain"/>
    <property type="match status" value="1"/>
</dbReference>
<dbReference type="SUPFAM" id="SSF55347">
    <property type="entry name" value="Glyceraldehyde-3-phosphate dehydrogenase-like, C-terminal domain"/>
    <property type="match status" value="1"/>
</dbReference>
<gene>
    <name evidence="3" type="ORF">AHMF7616_01421</name>
</gene>
<dbReference type="AlphaFoldDB" id="A0A369QHS0"/>
<evidence type="ECO:0000313" key="4">
    <source>
        <dbReference type="Proteomes" id="UP000253919"/>
    </source>
</evidence>
<keyword evidence="4" id="KW-1185">Reference proteome</keyword>
<feature type="domain" description="Gfo/Idh/MocA-like oxidoreductase N-terminal" evidence="1">
    <location>
        <begin position="4"/>
        <end position="122"/>
    </location>
</feature>
<dbReference type="Pfam" id="PF22725">
    <property type="entry name" value="GFO_IDH_MocA_C3"/>
    <property type="match status" value="1"/>
</dbReference>
<dbReference type="InterPro" id="IPR000683">
    <property type="entry name" value="Gfo/Idh/MocA-like_OxRdtase_N"/>
</dbReference>
<dbReference type="Proteomes" id="UP000253919">
    <property type="component" value="Unassembled WGS sequence"/>
</dbReference>
<dbReference type="Gene3D" id="3.30.360.10">
    <property type="entry name" value="Dihydrodipicolinate Reductase, domain 2"/>
    <property type="match status" value="1"/>
</dbReference>
<dbReference type="InterPro" id="IPR055170">
    <property type="entry name" value="GFO_IDH_MocA-like_dom"/>
</dbReference>
<evidence type="ECO:0000259" key="2">
    <source>
        <dbReference type="Pfam" id="PF22725"/>
    </source>
</evidence>
<organism evidence="3 4">
    <name type="scientific">Adhaeribacter pallidiroseus</name>
    <dbReference type="NCBI Taxonomy" id="2072847"/>
    <lineage>
        <taxon>Bacteria</taxon>
        <taxon>Pseudomonadati</taxon>
        <taxon>Bacteroidota</taxon>
        <taxon>Cytophagia</taxon>
        <taxon>Cytophagales</taxon>
        <taxon>Hymenobacteraceae</taxon>
        <taxon>Adhaeribacter</taxon>
    </lineage>
</organism>
<dbReference type="InterPro" id="IPR051317">
    <property type="entry name" value="Gfo/Idh/MocA_oxidoreduct"/>
</dbReference>
<dbReference type="RefSeq" id="WP_115372221.1">
    <property type="nucleotide sequence ID" value="NZ_QASA01000001.1"/>
</dbReference>
<dbReference type="OrthoDB" id="9795543at2"/>
<name>A0A369QHS0_9BACT</name>
<comment type="caution">
    <text evidence="3">The sequence shown here is derived from an EMBL/GenBank/DDBJ whole genome shotgun (WGS) entry which is preliminary data.</text>
</comment>
<evidence type="ECO:0000313" key="3">
    <source>
        <dbReference type="EMBL" id="RDC62827.1"/>
    </source>
</evidence>
<dbReference type="InterPro" id="IPR036291">
    <property type="entry name" value="NAD(P)-bd_dom_sf"/>
</dbReference>
<dbReference type="PANTHER" id="PTHR43708">
    <property type="entry name" value="CONSERVED EXPRESSED OXIDOREDUCTASE (EUROFUNG)"/>
    <property type="match status" value="1"/>
</dbReference>
<feature type="domain" description="GFO/IDH/MocA-like oxidoreductase" evidence="2">
    <location>
        <begin position="133"/>
        <end position="255"/>
    </location>
</feature>
<evidence type="ECO:0000259" key="1">
    <source>
        <dbReference type="Pfam" id="PF01408"/>
    </source>
</evidence>
<dbReference type="GO" id="GO:0000166">
    <property type="term" value="F:nucleotide binding"/>
    <property type="evidence" value="ECO:0007669"/>
    <property type="project" value="InterPro"/>
</dbReference>
<proteinExistence type="predicted"/>
<protein>
    <submittedName>
        <fullName evidence="3">1,5-anhydro-D-fructose reductase</fullName>
    </submittedName>
</protein>
<dbReference type="EMBL" id="QASA01000001">
    <property type="protein sequence ID" value="RDC62827.1"/>
    <property type="molecule type" value="Genomic_DNA"/>
</dbReference>
<dbReference type="Pfam" id="PF01408">
    <property type="entry name" value="GFO_IDH_MocA"/>
    <property type="match status" value="1"/>
</dbReference>
<accession>A0A369QHS0</accession>
<reference evidence="3 4" key="1">
    <citation type="submission" date="2018-04" db="EMBL/GenBank/DDBJ databases">
        <title>Adhaeribacter sp. HMF7616 genome sequencing and assembly.</title>
        <authorList>
            <person name="Kang H."/>
            <person name="Kang J."/>
            <person name="Cha I."/>
            <person name="Kim H."/>
            <person name="Joh K."/>
        </authorList>
    </citation>
    <scope>NUCLEOTIDE SEQUENCE [LARGE SCALE GENOMIC DNA]</scope>
    <source>
        <strain evidence="3 4">HMF7616</strain>
    </source>
</reference>